<dbReference type="Proteomes" id="UP001374535">
    <property type="component" value="Chromosome 2"/>
</dbReference>
<evidence type="ECO:0000313" key="1">
    <source>
        <dbReference type="EMBL" id="WVZ20884.1"/>
    </source>
</evidence>
<protein>
    <submittedName>
        <fullName evidence="1">Uncharacterized protein</fullName>
    </submittedName>
</protein>
<gene>
    <name evidence="1" type="ORF">V8G54_008206</name>
</gene>
<accession>A0AAQ3S9S8</accession>
<keyword evidence="2" id="KW-1185">Reference proteome</keyword>
<sequence length="189" mass="21886">MCLLGAPLQNNENLFLRQRLALGDVERYVTKESHGRNLNHLLSKVNQLNQVLGTPSLYDGVAVVLVEVVFRACKFVERNCCFRANMGFSFVKEPHQWPNQSCFRGSESSRQITNGSYARYEQVNLFVFYHSKKLIQNSLCSRGGGFECRASKLCMLLRHGRYFHQRHSRIRLHVFGTLFQQNRETQKSP</sequence>
<evidence type="ECO:0000313" key="2">
    <source>
        <dbReference type="Proteomes" id="UP001374535"/>
    </source>
</evidence>
<name>A0AAQ3S9S8_VIGMU</name>
<dbReference type="EMBL" id="CP144699">
    <property type="protein sequence ID" value="WVZ20884.1"/>
    <property type="molecule type" value="Genomic_DNA"/>
</dbReference>
<reference evidence="1 2" key="1">
    <citation type="journal article" date="2023" name="Life. Sci Alliance">
        <title>Evolutionary insights into 3D genome organization and epigenetic landscape of Vigna mungo.</title>
        <authorList>
            <person name="Junaid A."/>
            <person name="Singh B."/>
            <person name="Bhatia S."/>
        </authorList>
    </citation>
    <scope>NUCLEOTIDE SEQUENCE [LARGE SCALE GENOMIC DNA]</scope>
    <source>
        <strain evidence="1">Urdbean</strain>
    </source>
</reference>
<organism evidence="1 2">
    <name type="scientific">Vigna mungo</name>
    <name type="common">Black gram</name>
    <name type="synonym">Phaseolus mungo</name>
    <dbReference type="NCBI Taxonomy" id="3915"/>
    <lineage>
        <taxon>Eukaryota</taxon>
        <taxon>Viridiplantae</taxon>
        <taxon>Streptophyta</taxon>
        <taxon>Embryophyta</taxon>
        <taxon>Tracheophyta</taxon>
        <taxon>Spermatophyta</taxon>
        <taxon>Magnoliopsida</taxon>
        <taxon>eudicotyledons</taxon>
        <taxon>Gunneridae</taxon>
        <taxon>Pentapetalae</taxon>
        <taxon>rosids</taxon>
        <taxon>fabids</taxon>
        <taxon>Fabales</taxon>
        <taxon>Fabaceae</taxon>
        <taxon>Papilionoideae</taxon>
        <taxon>50 kb inversion clade</taxon>
        <taxon>NPAAA clade</taxon>
        <taxon>indigoferoid/millettioid clade</taxon>
        <taxon>Phaseoleae</taxon>
        <taxon>Vigna</taxon>
    </lineage>
</organism>
<proteinExistence type="predicted"/>
<dbReference type="AlphaFoldDB" id="A0AAQ3S9S8"/>